<dbReference type="GO" id="GO:0016787">
    <property type="term" value="F:hydrolase activity"/>
    <property type="evidence" value="ECO:0007669"/>
    <property type="project" value="UniProtKB-KW"/>
</dbReference>
<dbReference type="Pfam" id="PF00728">
    <property type="entry name" value="Glyco_hydro_20"/>
    <property type="match status" value="1"/>
</dbReference>
<dbReference type="PANTHER" id="PTHR43678">
    <property type="entry name" value="PUTATIVE (AFU_ORTHOLOGUE AFUA_2G00640)-RELATED"/>
    <property type="match status" value="1"/>
</dbReference>
<dbReference type="PANTHER" id="PTHR43678:SF1">
    <property type="entry name" value="BETA-N-ACETYLHEXOSAMINIDASE"/>
    <property type="match status" value="1"/>
</dbReference>
<proteinExistence type="inferred from homology"/>
<organism evidence="9 10">
    <name type="scientific">Phyllosticta citriasiana</name>
    <dbReference type="NCBI Taxonomy" id="595635"/>
    <lineage>
        <taxon>Eukaryota</taxon>
        <taxon>Fungi</taxon>
        <taxon>Dikarya</taxon>
        <taxon>Ascomycota</taxon>
        <taxon>Pezizomycotina</taxon>
        <taxon>Dothideomycetes</taxon>
        <taxon>Dothideomycetes incertae sedis</taxon>
        <taxon>Botryosphaeriales</taxon>
        <taxon>Phyllostictaceae</taxon>
        <taxon>Phyllosticta</taxon>
    </lineage>
</organism>
<keyword evidence="4 9" id="KW-0378">Hydrolase</keyword>
<dbReference type="PRINTS" id="PR00738">
    <property type="entry name" value="GLHYDRLASE20"/>
</dbReference>
<evidence type="ECO:0000256" key="2">
    <source>
        <dbReference type="ARBA" id="ARBA00006285"/>
    </source>
</evidence>
<dbReference type="InterPro" id="IPR052764">
    <property type="entry name" value="GH20_Enzymes"/>
</dbReference>
<dbReference type="EC" id="3.2.1.52" evidence="3"/>
<comment type="caution">
    <text evidence="9">The sequence shown here is derived from an EMBL/GenBank/DDBJ whole genome shotgun (WGS) entry which is preliminary data.</text>
</comment>
<comment type="similarity">
    <text evidence="2">Belongs to the glycosyl hydrolase 20 family.</text>
</comment>
<dbReference type="InterPro" id="IPR017853">
    <property type="entry name" value="GH"/>
</dbReference>
<evidence type="ECO:0000259" key="7">
    <source>
        <dbReference type="Pfam" id="PF00728"/>
    </source>
</evidence>
<sequence length="727" mass="79391">MVNLSMRRTILLPLIGIASARLLTVPSTPFEATDGMISLTTIKSIIVDSRHSNATDTAGQTLIPPTLWEFAETFASDLQTSLDQSSVSVIAGASSTAGSIFLTLDDSIAFLDAAERHTSEGYSLSVTSSGITIAGASPLGAWWGTRSLIQAAVLGDGTIKTGTATDAPGWATRGVMLDGGRQYYPADFIVEICSYLSFFKQNTFHLHLSDNLNSAYLNNSEYEMGLYAAFRLDSDDDAVAGLNRRKNESYTRSVFDDMQERCAQRGVTIIPEIETPGHSLVITQWKPELALSTDYSMLNISYPDTIPTVKTMWRTFLPWFQSKTVHIGADEYDSKLADDYNHFVSEMDAFIQAESGYTKKMRIWGTFPPKDNYTNISTDVSIQHWEFFEDNPLFDYVANNYSVLNSDDAFYIVGKYSGSYPQTLNATRIFHGDPSVASGGPFAPHIFDINNATNNPPRSEPLVLGHVAAQWNDYGRNATTVTEAYYAWRDLLPALADKQWGGSLSYEEYISVFETLHAAIPGQNLDRSVESCSSTILEYDFEKATVGSVPDVSGNAYDAHTDCRVEGDALVLDGTCALRTPLGSKGRNYTWSFVVKPSGNTDSDSLPPLFAGTDSSLLVGGSANVTLLANGNLFALNYSFPLDTWTKAQLVGRGNQTFLDVCAEDGNEGWARHEFLTVIGILGQSFVWRGVAVEAPIQRVGGEGVREGEGKGFVGRLKGVRLSDEAD</sequence>
<reference evidence="9 10" key="1">
    <citation type="submission" date="2024-04" db="EMBL/GenBank/DDBJ databases">
        <title>Phyllosticta paracitricarpa is synonymous to the EU quarantine fungus P. citricarpa based on phylogenomic analyses.</title>
        <authorList>
            <consortium name="Lawrence Berkeley National Laboratory"/>
            <person name="Van Ingen-Buijs V.A."/>
            <person name="Van Westerhoven A.C."/>
            <person name="Haridas S."/>
            <person name="Skiadas P."/>
            <person name="Martin F."/>
            <person name="Groenewald J.Z."/>
            <person name="Crous P.W."/>
            <person name="Seidl M.F."/>
        </authorList>
    </citation>
    <scope>NUCLEOTIDE SEQUENCE [LARGE SCALE GENOMIC DNA]</scope>
    <source>
        <strain evidence="9 10">CBS 123371</strain>
    </source>
</reference>
<dbReference type="Gene3D" id="3.30.379.10">
    <property type="entry name" value="Chitobiase/beta-hexosaminidase domain 2-like"/>
    <property type="match status" value="1"/>
</dbReference>
<dbReference type="InterPro" id="IPR015882">
    <property type="entry name" value="HEX_bac_N"/>
</dbReference>
<dbReference type="CDD" id="cd06564">
    <property type="entry name" value="GH20_DspB_LnbB-like"/>
    <property type="match status" value="1"/>
</dbReference>
<comment type="catalytic activity">
    <reaction evidence="1">
        <text>Hydrolysis of terminal non-reducing N-acetyl-D-hexosamine residues in N-acetyl-beta-D-hexosaminides.</text>
        <dbReference type="EC" id="3.2.1.52"/>
    </reaction>
</comment>
<feature type="chain" id="PRO_5046460604" description="beta-N-acetylhexosaminidase" evidence="6">
    <location>
        <begin position="21"/>
        <end position="727"/>
    </location>
</feature>
<dbReference type="InterPro" id="IPR025705">
    <property type="entry name" value="Beta_hexosaminidase_sua/sub"/>
</dbReference>
<evidence type="ECO:0000313" key="10">
    <source>
        <dbReference type="Proteomes" id="UP001363622"/>
    </source>
</evidence>
<evidence type="ECO:0000259" key="8">
    <source>
        <dbReference type="Pfam" id="PF02838"/>
    </source>
</evidence>
<feature type="domain" description="Glycoside hydrolase family 20 catalytic" evidence="7">
    <location>
        <begin position="173"/>
        <end position="500"/>
    </location>
</feature>
<dbReference type="Pfam" id="PF02838">
    <property type="entry name" value="Glyco_hydro_20b"/>
    <property type="match status" value="1"/>
</dbReference>
<feature type="signal peptide" evidence="6">
    <location>
        <begin position="1"/>
        <end position="20"/>
    </location>
</feature>
<dbReference type="SUPFAM" id="SSF55545">
    <property type="entry name" value="beta-N-acetylhexosaminidase-like domain"/>
    <property type="match status" value="1"/>
</dbReference>
<keyword evidence="10" id="KW-1185">Reference proteome</keyword>
<name>A0ABR1KY60_9PEZI</name>
<keyword evidence="5" id="KW-0326">Glycosidase</keyword>
<accession>A0ABR1KY60</accession>
<evidence type="ECO:0000313" key="9">
    <source>
        <dbReference type="EMBL" id="KAK7523291.1"/>
    </source>
</evidence>
<evidence type="ECO:0000256" key="3">
    <source>
        <dbReference type="ARBA" id="ARBA00012663"/>
    </source>
</evidence>
<evidence type="ECO:0000256" key="4">
    <source>
        <dbReference type="ARBA" id="ARBA00022801"/>
    </source>
</evidence>
<gene>
    <name evidence="9" type="ORF">IWZ03DRAFT_427678</name>
</gene>
<dbReference type="SUPFAM" id="SSF51445">
    <property type="entry name" value="(Trans)glycosidases"/>
    <property type="match status" value="1"/>
</dbReference>
<dbReference type="InterPro" id="IPR015883">
    <property type="entry name" value="Glyco_hydro_20_cat"/>
</dbReference>
<keyword evidence="6" id="KW-0732">Signal</keyword>
<evidence type="ECO:0000256" key="5">
    <source>
        <dbReference type="ARBA" id="ARBA00023295"/>
    </source>
</evidence>
<protein>
    <recommendedName>
        <fullName evidence="3">beta-N-acetylhexosaminidase</fullName>
        <ecNumber evidence="3">3.2.1.52</ecNumber>
    </recommendedName>
</protein>
<dbReference type="InterPro" id="IPR029018">
    <property type="entry name" value="Hex-like_dom2"/>
</dbReference>
<evidence type="ECO:0000256" key="6">
    <source>
        <dbReference type="SAM" id="SignalP"/>
    </source>
</evidence>
<dbReference type="Gene3D" id="3.20.20.80">
    <property type="entry name" value="Glycosidases"/>
    <property type="match status" value="1"/>
</dbReference>
<dbReference type="Proteomes" id="UP001363622">
    <property type="component" value="Unassembled WGS sequence"/>
</dbReference>
<evidence type="ECO:0000256" key="1">
    <source>
        <dbReference type="ARBA" id="ARBA00001231"/>
    </source>
</evidence>
<feature type="domain" description="Beta-hexosaminidase bacterial type N-terminal" evidence="8">
    <location>
        <begin position="75"/>
        <end position="167"/>
    </location>
</feature>
<dbReference type="EMBL" id="JBBPHU010000001">
    <property type="protein sequence ID" value="KAK7523291.1"/>
    <property type="molecule type" value="Genomic_DNA"/>
</dbReference>